<dbReference type="InterPro" id="IPR050373">
    <property type="entry name" value="Fibrinogen_C-term_domain"/>
</dbReference>
<dbReference type="PROSITE" id="PS51406">
    <property type="entry name" value="FIBRINOGEN_C_2"/>
    <property type="match status" value="1"/>
</dbReference>
<dbReference type="SUPFAM" id="SSF56496">
    <property type="entry name" value="Fibrinogen C-terminal domain-like"/>
    <property type="match status" value="1"/>
</dbReference>
<gene>
    <name evidence="2" type="ORF">BSL78_03003</name>
</gene>
<comment type="caution">
    <text evidence="2">The sequence shown here is derived from an EMBL/GenBank/DDBJ whole genome shotgun (WGS) entry which is preliminary data.</text>
</comment>
<dbReference type="InterPro" id="IPR002181">
    <property type="entry name" value="Fibrinogen_a/b/g_C_dom"/>
</dbReference>
<keyword evidence="3" id="KW-1185">Reference proteome</keyword>
<dbReference type="AlphaFoldDB" id="A0A2G8LIL3"/>
<dbReference type="Pfam" id="PF00147">
    <property type="entry name" value="Fibrinogen_C"/>
    <property type="match status" value="1"/>
</dbReference>
<evidence type="ECO:0000259" key="1">
    <source>
        <dbReference type="PROSITE" id="PS51406"/>
    </source>
</evidence>
<protein>
    <recommendedName>
        <fullName evidence="1">Fibrinogen C-terminal domain-containing protein</fullName>
    </recommendedName>
</protein>
<sequence>MVELFSFLQVYMKSHGTVLKSSTASILLAINPYKWCLHHPTLYIQSTVLLYCDMDTDGGGWTVFQKRLDGSVGFYNGWSSYKYGFGNINSEYWLGNEKLFYLTAQSNYELRVDLSDFEGNERYARYDSFRLGDEATYYELLLGAYSGNAGK</sequence>
<dbReference type="InterPro" id="IPR014716">
    <property type="entry name" value="Fibrinogen_a/b/g_C_1"/>
</dbReference>
<dbReference type="PANTHER" id="PTHR19143:SF458">
    <property type="entry name" value="FIBRINOGEN C-TERMINAL DOMAIN-CONTAINING PROTEIN-RELATED"/>
    <property type="match status" value="1"/>
</dbReference>
<proteinExistence type="predicted"/>
<dbReference type="STRING" id="307972.A0A2G8LIL3"/>
<dbReference type="SMART" id="SM00186">
    <property type="entry name" value="FBG"/>
    <property type="match status" value="1"/>
</dbReference>
<dbReference type="GO" id="GO:0005615">
    <property type="term" value="C:extracellular space"/>
    <property type="evidence" value="ECO:0007669"/>
    <property type="project" value="TreeGrafter"/>
</dbReference>
<evidence type="ECO:0000313" key="3">
    <source>
        <dbReference type="Proteomes" id="UP000230750"/>
    </source>
</evidence>
<dbReference type="InterPro" id="IPR036056">
    <property type="entry name" value="Fibrinogen-like_C"/>
</dbReference>
<dbReference type="OrthoDB" id="7871457at2759"/>
<evidence type="ECO:0000313" key="2">
    <source>
        <dbReference type="EMBL" id="PIK60098.1"/>
    </source>
</evidence>
<name>A0A2G8LIL3_STIJA</name>
<accession>A0A2G8LIL3</accession>
<dbReference type="PANTHER" id="PTHR19143">
    <property type="entry name" value="FIBRINOGEN/TENASCIN/ANGIOPOEITIN"/>
    <property type="match status" value="1"/>
</dbReference>
<reference evidence="2 3" key="1">
    <citation type="journal article" date="2017" name="PLoS Biol.">
        <title>The sea cucumber genome provides insights into morphological evolution and visceral regeneration.</title>
        <authorList>
            <person name="Zhang X."/>
            <person name="Sun L."/>
            <person name="Yuan J."/>
            <person name="Sun Y."/>
            <person name="Gao Y."/>
            <person name="Zhang L."/>
            <person name="Li S."/>
            <person name="Dai H."/>
            <person name="Hamel J.F."/>
            <person name="Liu C."/>
            <person name="Yu Y."/>
            <person name="Liu S."/>
            <person name="Lin W."/>
            <person name="Guo K."/>
            <person name="Jin S."/>
            <person name="Xu P."/>
            <person name="Storey K.B."/>
            <person name="Huan P."/>
            <person name="Zhang T."/>
            <person name="Zhou Y."/>
            <person name="Zhang J."/>
            <person name="Lin C."/>
            <person name="Li X."/>
            <person name="Xing L."/>
            <person name="Huo D."/>
            <person name="Sun M."/>
            <person name="Wang L."/>
            <person name="Mercier A."/>
            <person name="Li F."/>
            <person name="Yang H."/>
            <person name="Xiang J."/>
        </authorList>
    </citation>
    <scope>NUCLEOTIDE SEQUENCE [LARGE SCALE GENOMIC DNA]</scope>
    <source>
        <strain evidence="2">Shaxun</strain>
        <tissue evidence="2">Muscle</tissue>
    </source>
</reference>
<organism evidence="2 3">
    <name type="scientific">Stichopus japonicus</name>
    <name type="common">Sea cucumber</name>
    <dbReference type="NCBI Taxonomy" id="307972"/>
    <lineage>
        <taxon>Eukaryota</taxon>
        <taxon>Metazoa</taxon>
        <taxon>Echinodermata</taxon>
        <taxon>Eleutherozoa</taxon>
        <taxon>Echinozoa</taxon>
        <taxon>Holothuroidea</taxon>
        <taxon>Aspidochirotacea</taxon>
        <taxon>Aspidochirotida</taxon>
        <taxon>Stichopodidae</taxon>
        <taxon>Apostichopus</taxon>
    </lineage>
</organism>
<dbReference type="EMBL" id="MRZV01000066">
    <property type="protein sequence ID" value="PIK60098.1"/>
    <property type="molecule type" value="Genomic_DNA"/>
</dbReference>
<feature type="domain" description="Fibrinogen C-terminal" evidence="1">
    <location>
        <begin position="27"/>
        <end position="151"/>
    </location>
</feature>
<dbReference type="Gene3D" id="3.90.215.10">
    <property type="entry name" value="Gamma Fibrinogen, chain A, domain 1"/>
    <property type="match status" value="1"/>
</dbReference>
<dbReference type="Proteomes" id="UP000230750">
    <property type="component" value="Unassembled WGS sequence"/>
</dbReference>